<keyword evidence="4" id="KW-1185">Reference proteome</keyword>
<evidence type="ECO:0000313" key="4">
    <source>
        <dbReference type="Proteomes" id="UP000250140"/>
    </source>
</evidence>
<dbReference type="EMBL" id="KV750705">
    <property type="protein sequence ID" value="OCL03595.1"/>
    <property type="molecule type" value="Genomic_DNA"/>
</dbReference>
<dbReference type="PROSITE" id="PS00028">
    <property type="entry name" value="ZINC_FINGER_C2H2_1"/>
    <property type="match status" value="1"/>
</dbReference>
<feature type="non-terminal residue" evidence="3">
    <location>
        <position position="1"/>
    </location>
</feature>
<sequence length="238" mass="27730">VTLEQGNFIRKWYKIFIKEKGQQAYLSNEHYNALATLIDLDPQTVHNWIGQNLMTPDVGVSPENTIFPPRLDQDAPTQPTLRIPNRPDTQASSEHSQLSKEIIRLINNHVEACNSKRAKTDGRRRVNSGKYECTFNCGYRTKRPFDWKRHEENHQPQNFWLCSICSQGERPSNFLVHRNDKLLKHIQDKHTGSTADDVIKSSEIAYKASFKPRCGFCGHDFEAWEERNKHILQHFDDE</sequence>
<dbReference type="AlphaFoldDB" id="A0A8E2ERN7"/>
<evidence type="ECO:0000313" key="3">
    <source>
        <dbReference type="EMBL" id="OCL03595.1"/>
    </source>
</evidence>
<reference evidence="3 4" key="1">
    <citation type="journal article" date="2016" name="Nat. Commun.">
        <title>Ectomycorrhizal ecology is imprinted in the genome of the dominant symbiotic fungus Cenococcum geophilum.</title>
        <authorList>
            <consortium name="DOE Joint Genome Institute"/>
            <person name="Peter M."/>
            <person name="Kohler A."/>
            <person name="Ohm R.A."/>
            <person name="Kuo A."/>
            <person name="Krutzmann J."/>
            <person name="Morin E."/>
            <person name="Arend M."/>
            <person name="Barry K.W."/>
            <person name="Binder M."/>
            <person name="Choi C."/>
            <person name="Clum A."/>
            <person name="Copeland A."/>
            <person name="Grisel N."/>
            <person name="Haridas S."/>
            <person name="Kipfer T."/>
            <person name="LaButti K."/>
            <person name="Lindquist E."/>
            <person name="Lipzen A."/>
            <person name="Maire R."/>
            <person name="Meier B."/>
            <person name="Mihaltcheva S."/>
            <person name="Molinier V."/>
            <person name="Murat C."/>
            <person name="Poggeler S."/>
            <person name="Quandt C.A."/>
            <person name="Sperisen C."/>
            <person name="Tritt A."/>
            <person name="Tisserant E."/>
            <person name="Crous P.W."/>
            <person name="Henrissat B."/>
            <person name="Nehls U."/>
            <person name="Egli S."/>
            <person name="Spatafora J.W."/>
            <person name="Grigoriev I.V."/>
            <person name="Martin F.M."/>
        </authorList>
    </citation>
    <scope>NUCLEOTIDE SEQUENCE [LARGE SCALE GENOMIC DNA]</scope>
    <source>
        <strain evidence="3 4">CBS 207.34</strain>
    </source>
</reference>
<name>A0A8E2ERN7_9PEZI</name>
<protein>
    <recommendedName>
        <fullName evidence="2">C2H2-type domain-containing protein</fullName>
    </recommendedName>
</protein>
<dbReference type="Gene3D" id="3.30.160.60">
    <property type="entry name" value="Classic Zinc Finger"/>
    <property type="match status" value="1"/>
</dbReference>
<feature type="region of interest" description="Disordered" evidence="1">
    <location>
        <begin position="68"/>
        <end position="97"/>
    </location>
</feature>
<proteinExistence type="predicted"/>
<feature type="domain" description="C2H2-type" evidence="2">
    <location>
        <begin position="214"/>
        <end position="234"/>
    </location>
</feature>
<feature type="non-terminal residue" evidence="3">
    <location>
        <position position="238"/>
    </location>
</feature>
<evidence type="ECO:0000259" key="2">
    <source>
        <dbReference type="PROSITE" id="PS00028"/>
    </source>
</evidence>
<organism evidence="3 4">
    <name type="scientific">Glonium stellatum</name>
    <dbReference type="NCBI Taxonomy" id="574774"/>
    <lineage>
        <taxon>Eukaryota</taxon>
        <taxon>Fungi</taxon>
        <taxon>Dikarya</taxon>
        <taxon>Ascomycota</taxon>
        <taxon>Pezizomycotina</taxon>
        <taxon>Dothideomycetes</taxon>
        <taxon>Pleosporomycetidae</taxon>
        <taxon>Gloniales</taxon>
        <taxon>Gloniaceae</taxon>
        <taxon>Glonium</taxon>
    </lineage>
</organism>
<feature type="compositionally biased region" description="Polar residues" evidence="1">
    <location>
        <begin position="87"/>
        <end position="96"/>
    </location>
</feature>
<dbReference type="OrthoDB" id="10056939at2759"/>
<accession>A0A8E2ERN7</accession>
<dbReference type="InterPro" id="IPR013087">
    <property type="entry name" value="Znf_C2H2_type"/>
</dbReference>
<dbReference type="SMART" id="SM00355">
    <property type="entry name" value="ZnF_C2H2"/>
    <property type="match status" value="3"/>
</dbReference>
<gene>
    <name evidence="3" type="ORF">AOQ84DRAFT_255723</name>
</gene>
<dbReference type="Proteomes" id="UP000250140">
    <property type="component" value="Unassembled WGS sequence"/>
</dbReference>
<evidence type="ECO:0000256" key="1">
    <source>
        <dbReference type="SAM" id="MobiDB-lite"/>
    </source>
</evidence>